<organism evidence="1 2">
    <name type="scientific">Purpureocillium lilacinum</name>
    <name type="common">Paecilomyces lilacinus</name>
    <dbReference type="NCBI Taxonomy" id="33203"/>
    <lineage>
        <taxon>Eukaryota</taxon>
        <taxon>Fungi</taxon>
        <taxon>Dikarya</taxon>
        <taxon>Ascomycota</taxon>
        <taxon>Pezizomycotina</taxon>
        <taxon>Sordariomycetes</taxon>
        <taxon>Hypocreomycetidae</taxon>
        <taxon>Hypocreales</taxon>
        <taxon>Ophiocordycipitaceae</taxon>
        <taxon>Purpureocillium</taxon>
    </lineage>
</organism>
<evidence type="ECO:0000313" key="1">
    <source>
        <dbReference type="EMBL" id="KAL3952824.1"/>
    </source>
</evidence>
<name>A0ACC4DAH6_PURLI</name>
<reference evidence="1" key="1">
    <citation type="submission" date="2024-12" db="EMBL/GenBank/DDBJ databases">
        <title>Comparative genomics and development of molecular markers within Purpureocillium lilacinum and among Purpureocillium species.</title>
        <authorList>
            <person name="Yeh Z.-Y."/>
            <person name="Ni N.-T."/>
            <person name="Lo P.-H."/>
            <person name="Mushyakhwo K."/>
            <person name="Lin C.-F."/>
            <person name="Nai Y.-S."/>
        </authorList>
    </citation>
    <scope>NUCLEOTIDE SEQUENCE</scope>
    <source>
        <strain evidence="1">NCHU-NPUST-175</strain>
    </source>
</reference>
<proteinExistence type="predicted"/>
<accession>A0ACC4DAH6</accession>
<gene>
    <name evidence="1" type="ORF">ACCO45_012767</name>
</gene>
<comment type="caution">
    <text evidence="1">The sequence shown here is derived from an EMBL/GenBank/DDBJ whole genome shotgun (WGS) entry which is preliminary data.</text>
</comment>
<keyword evidence="2" id="KW-1185">Reference proteome</keyword>
<sequence length="118" mass="13050">MVVIEITFPEEFDEVLRKNTKVAVDFTASWYGPCRYIRPVVKSLSENYKSVVFVSVDVDSLTALARKHDIRAMPTFKFCSSGELVGQLTGADKAGLEAKTKAHAAEEIRLQDLKGTPA</sequence>
<dbReference type="Proteomes" id="UP001638806">
    <property type="component" value="Unassembled WGS sequence"/>
</dbReference>
<protein>
    <submittedName>
        <fullName evidence="1">Uncharacterized protein</fullName>
    </submittedName>
</protein>
<dbReference type="EMBL" id="JBGNUJ010000012">
    <property type="protein sequence ID" value="KAL3952824.1"/>
    <property type="molecule type" value="Genomic_DNA"/>
</dbReference>
<evidence type="ECO:0000313" key="2">
    <source>
        <dbReference type="Proteomes" id="UP001638806"/>
    </source>
</evidence>